<sequence length="178" mass="20556">MTVSDEELLVSLPHQYQSRKIPLRPAPPRPIHIECHAEERYFVNASPLKINGSVKPIRFTTDNQLKPEQYRSEIVVHNNPDADLYIKRLRVAFNAYDDSSTCISKNERPSARSQSVNSPSQEKQRQQQGKYRSSSLPPRSNSQTILHQWIDDICSNENLMNDDDICFFLKNGEFLARI</sequence>
<dbReference type="EMBL" id="CAJOBJ010001010">
    <property type="protein sequence ID" value="CAF3856743.1"/>
    <property type="molecule type" value="Genomic_DNA"/>
</dbReference>
<dbReference type="Proteomes" id="UP000663866">
    <property type="component" value="Unassembled WGS sequence"/>
</dbReference>
<dbReference type="EMBL" id="CAJNRF010006877">
    <property type="protein sequence ID" value="CAF2086528.1"/>
    <property type="molecule type" value="Genomic_DNA"/>
</dbReference>
<dbReference type="Proteomes" id="UP000663856">
    <property type="component" value="Unassembled WGS sequence"/>
</dbReference>
<dbReference type="AlphaFoldDB" id="A0A814D7A7"/>
<evidence type="ECO:0000313" key="3">
    <source>
        <dbReference type="EMBL" id="CAF1636910.1"/>
    </source>
</evidence>
<proteinExistence type="predicted"/>
<dbReference type="Proteomes" id="UP000681967">
    <property type="component" value="Unassembled WGS sequence"/>
</dbReference>
<dbReference type="Proteomes" id="UP000681720">
    <property type="component" value="Unassembled WGS sequence"/>
</dbReference>
<evidence type="ECO:0000313" key="9">
    <source>
        <dbReference type="EMBL" id="CAF3925055.1"/>
    </source>
</evidence>
<dbReference type="EMBL" id="CAJOBG010000894">
    <property type="protein sequence ID" value="CAF3870682.1"/>
    <property type="molecule type" value="Genomic_DNA"/>
</dbReference>
<dbReference type="OrthoDB" id="9976382at2759"/>
<dbReference type="Proteomes" id="UP000663842">
    <property type="component" value="Unassembled WGS sequence"/>
</dbReference>
<dbReference type="Proteomes" id="UP000663887">
    <property type="component" value="Unassembled WGS sequence"/>
</dbReference>
<evidence type="ECO:0000313" key="5">
    <source>
        <dbReference type="EMBL" id="CAF2177757.1"/>
    </source>
</evidence>
<evidence type="ECO:0000256" key="1">
    <source>
        <dbReference type="SAM" id="MobiDB-lite"/>
    </source>
</evidence>
<feature type="region of interest" description="Disordered" evidence="1">
    <location>
        <begin position="103"/>
        <end position="140"/>
    </location>
</feature>
<dbReference type="EMBL" id="CAJOBH010002901">
    <property type="protein sequence ID" value="CAF3928562.1"/>
    <property type="molecule type" value="Genomic_DNA"/>
</dbReference>
<protein>
    <submittedName>
        <fullName evidence="2">Uncharacterized protein</fullName>
    </submittedName>
</protein>
<reference evidence="2" key="1">
    <citation type="submission" date="2021-02" db="EMBL/GenBank/DDBJ databases">
        <authorList>
            <person name="Nowell W R."/>
        </authorList>
    </citation>
    <scope>NUCLEOTIDE SEQUENCE</scope>
</reference>
<evidence type="ECO:0000313" key="4">
    <source>
        <dbReference type="EMBL" id="CAF2086528.1"/>
    </source>
</evidence>
<dbReference type="EMBL" id="CAJOBF010001203">
    <property type="protein sequence ID" value="CAF3925055.1"/>
    <property type="molecule type" value="Genomic_DNA"/>
</dbReference>
<evidence type="ECO:0000313" key="12">
    <source>
        <dbReference type="Proteomes" id="UP000663866"/>
    </source>
</evidence>
<dbReference type="EMBL" id="CAJNOV010000007">
    <property type="protein sequence ID" value="CAF0953218.1"/>
    <property type="molecule type" value="Genomic_DNA"/>
</dbReference>
<dbReference type="EMBL" id="CAJNRG010018571">
    <property type="protein sequence ID" value="CAF2259972.1"/>
    <property type="molecule type" value="Genomic_DNA"/>
</dbReference>
<evidence type="ECO:0000313" key="2">
    <source>
        <dbReference type="EMBL" id="CAF0953218.1"/>
    </source>
</evidence>
<keyword evidence="12" id="KW-1185">Reference proteome</keyword>
<accession>A0A814D7A7</accession>
<dbReference type="Proteomes" id="UP000663824">
    <property type="component" value="Unassembled WGS sequence"/>
</dbReference>
<dbReference type="EMBL" id="CAJNRE010018735">
    <property type="protein sequence ID" value="CAF2177757.1"/>
    <property type="molecule type" value="Genomic_DNA"/>
</dbReference>
<dbReference type="EMBL" id="CAJNOW010014939">
    <property type="protein sequence ID" value="CAF1636910.1"/>
    <property type="molecule type" value="Genomic_DNA"/>
</dbReference>
<dbReference type="Proteomes" id="UP000663834">
    <property type="component" value="Unassembled WGS sequence"/>
</dbReference>
<organism evidence="2 11">
    <name type="scientific">Rotaria magnacalcarata</name>
    <dbReference type="NCBI Taxonomy" id="392030"/>
    <lineage>
        <taxon>Eukaryota</taxon>
        <taxon>Metazoa</taxon>
        <taxon>Spiralia</taxon>
        <taxon>Gnathifera</taxon>
        <taxon>Rotifera</taxon>
        <taxon>Eurotatoria</taxon>
        <taxon>Bdelloidea</taxon>
        <taxon>Philodinida</taxon>
        <taxon>Philodinidae</taxon>
        <taxon>Rotaria</taxon>
    </lineage>
</organism>
<evidence type="ECO:0000313" key="8">
    <source>
        <dbReference type="EMBL" id="CAF3870682.1"/>
    </source>
</evidence>
<evidence type="ECO:0000313" key="6">
    <source>
        <dbReference type="EMBL" id="CAF2259972.1"/>
    </source>
</evidence>
<evidence type="ECO:0000313" key="10">
    <source>
        <dbReference type="EMBL" id="CAF3928562.1"/>
    </source>
</evidence>
<comment type="caution">
    <text evidence="2">The sequence shown here is derived from an EMBL/GenBank/DDBJ whole genome shotgun (WGS) entry which is preliminary data.</text>
</comment>
<name>A0A814D7A7_9BILA</name>
<gene>
    <name evidence="10" type="ORF">BYL167_LOCUS9876</name>
    <name evidence="2" type="ORF">CJN711_LOCUS50</name>
    <name evidence="7" type="ORF">GIL414_LOCUS4267</name>
    <name evidence="3" type="ORF">KQP761_LOCUS27263</name>
    <name evidence="5" type="ORF">MBJ925_LOCUS34183</name>
    <name evidence="8" type="ORF">OVN521_LOCUS7905</name>
    <name evidence="9" type="ORF">UXM345_LOCUS11858</name>
    <name evidence="4" type="ORF">WKI299_LOCUS17306</name>
    <name evidence="6" type="ORF">XDN619_LOCUS36036</name>
</gene>
<evidence type="ECO:0000313" key="7">
    <source>
        <dbReference type="EMBL" id="CAF3856743.1"/>
    </source>
</evidence>
<dbReference type="Proteomes" id="UP000663855">
    <property type="component" value="Unassembled WGS sequence"/>
</dbReference>
<feature type="compositionally biased region" description="Polar residues" evidence="1">
    <location>
        <begin position="111"/>
        <end position="140"/>
    </location>
</feature>
<evidence type="ECO:0000313" key="11">
    <source>
        <dbReference type="Proteomes" id="UP000663855"/>
    </source>
</evidence>